<evidence type="ECO:0000313" key="3">
    <source>
        <dbReference type="EMBL" id="MFD1037350.1"/>
    </source>
</evidence>
<keyword evidence="1" id="KW-1133">Transmembrane helix</keyword>
<feature type="domain" description="TadE-like" evidence="2">
    <location>
        <begin position="7"/>
        <end position="42"/>
    </location>
</feature>
<keyword evidence="1" id="KW-0472">Membrane</keyword>
<evidence type="ECO:0000256" key="1">
    <source>
        <dbReference type="SAM" id="Phobius"/>
    </source>
</evidence>
<dbReference type="RefSeq" id="WP_390359327.1">
    <property type="nucleotide sequence ID" value="NZ_JBHTKJ010000007.1"/>
</dbReference>
<dbReference type="EMBL" id="JBHTKJ010000007">
    <property type="protein sequence ID" value="MFD1037350.1"/>
    <property type="molecule type" value="Genomic_DNA"/>
</dbReference>
<feature type="transmembrane region" description="Helical" evidence="1">
    <location>
        <begin position="9"/>
        <end position="28"/>
    </location>
</feature>
<accession>A0ABW3LG49</accession>
<dbReference type="InterPro" id="IPR012495">
    <property type="entry name" value="TadE-like_dom"/>
</dbReference>
<reference evidence="4" key="1">
    <citation type="journal article" date="2019" name="Int. J. Syst. Evol. Microbiol.">
        <title>The Global Catalogue of Microorganisms (GCM) 10K type strain sequencing project: providing services to taxonomists for standard genome sequencing and annotation.</title>
        <authorList>
            <consortium name="The Broad Institute Genomics Platform"/>
            <consortium name="The Broad Institute Genome Sequencing Center for Infectious Disease"/>
            <person name="Wu L."/>
            <person name="Ma J."/>
        </authorList>
    </citation>
    <scope>NUCLEOTIDE SEQUENCE [LARGE SCALE GENOMIC DNA]</scope>
    <source>
        <strain evidence="4">CCUG 56754</strain>
    </source>
</reference>
<name>A0ABW3LG49_9BACI</name>
<dbReference type="Proteomes" id="UP001597040">
    <property type="component" value="Unassembled WGS sequence"/>
</dbReference>
<protein>
    <submittedName>
        <fullName evidence="3">TadE/TadG family type IV pilus assembly protein</fullName>
    </submittedName>
</protein>
<sequence length="123" mass="13591">MIREEKGQSIVEFTLVIPILLLLLVGIFDVGKLTFEYSSLHFSGQESVRVAGLGGTFDEIETKARNSFNAGDGTKLTVEPLPPPDERVSGEYITITLTYPYQPLTPLFTDPIELSVDSTIRVE</sequence>
<evidence type="ECO:0000259" key="2">
    <source>
        <dbReference type="Pfam" id="PF07811"/>
    </source>
</evidence>
<dbReference type="Pfam" id="PF07811">
    <property type="entry name" value="TadE"/>
    <property type="match status" value="1"/>
</dbReference>
<proteinExistence type="predicted"/>
<gene>
    <name evidence="3" type="ORF">ACFQ3N_02785</name>
</gene>
<keyword evidence="4" id="KW-1185">Reference proteome</keyword>
<comment type="caution">
    <text evidence="3">The sequence shown here is derived from an EMBL/GenBank/DDBJ whole genome shotgun (WGS) entry which is preliminary data.</text>
</comment>
<evidence type="ECO:0000313" key="4">
    <source>
        <dbReference type="Proteomes" id="UP001597040"/>
    </source>
</evidence>
<organism evidence="3 4">
    <name type="scientific">Virgibacillus byunsanensis</name>
    <dbReference type="NCBI Taxonomy" id="570945"/>
    <lineage>
        <taxon>Bacteria</taxon>
        <taxon>Bacillati</taxon>
        <taxon>Bacillota</taxon>
        <taxon>Bacilli</taxon>
        <taxon>Bacillales</taxon>
        <taxon>Bacillaceae</taxon>
        <taxon>Virgibacillus</taxon>
    </lineage>
</organism>
<keyword evidence="1" id="KW-0812">Transmembrane</keyword>